<reference evidence="2" key="1">
    <citation type="submission" date="2023-06" db="EMBL/GenBank/DDBJ databases">
        <title>Genome-scale phylogeny and comparative genomics of the fungal order Sordariales.</title>
        <authorList>
            <consortium name="Lawrence Berkeley National Laboratory"/>
            <person name="Hensen N."/>
            <person name="Bonometti L."/>
            <person name="Westerberg I."/>
            <person name="Brannstrom I.O."/>
            <person name="Guillou S."/>
            <person name="Cros-Aarteil S."/>
            <person name="Calhoun S."/>
            <person name="Haridas S."/>
            <person name="Kuo A."/>
            <person name="Mondo S."/>
            <person name="Pangilinan J."/>
            <person name="Riley R."/>
            <person name="Labutti K."/>
            <person name="Andreopoulos B."/>
            <person name="Lipzen A."/>
            <person name="Chen C."/>
            <person name="Yanf M."/>
            <person name="Daum C."/>
            <person name="Ng V."/>
            <person name="Clum A."/>
            <person name="Steindorff A."/>
            <person name="Ohm R."/>
            <person name="Martin F."/>
            <person name="Silar P."/>
            <person name="Natvig D."/>
            <person name="Lalanne C."/>
            <person name="Gautier V."/>
            <person name="Ament-Velasquez S.L."/>
            <person name="Kruys A."/>
            <person name="Hutchinson M.I."/>
            <person name="Powell A.J."/>
            <person name="Barry K."/>
            <person name="Miller A.N."/>
            <person name="Grigoriev I.V."/>
            <person name="Debuchy R."/>
            <person name="Gladieux P."/>
            <person name="Thoren M.H."/>
            <person name="Johannesson H."/>
        </authorList>
    </citation>
    <scope>NUCLEOTIDE SEQUENCE</scope>
    <source>
        <strain evidence="2">CBS 540.89</strain>
    </source>
</reference>
<feature type="region of interest" description="Disordered" evidence="1">
    <location>
        <begin position="1457"/>
        <end position="1799"/>
    </location>
</feature>
<feature type="compositionally biased region" description="Polar residues" evidence="1">
    <location>
        <begin position="941"/>
        <end position="957"/>
    </location>
</feature>
<feature type="compositionally biased region" description="Basic and acidic residues" evidence="1">
    <location>
        <begin position="1038"/>
        <end position="1049"/>
    </location>
</feature>
<feature type="compositionally biased region" description="Basic and acidic residues" evidence="1">
    <location>
        <begin position="1569"/>
        <end position="1581"/>
    </location>
</feature>
<sequence>MDEEHTITLNLGSSPDPLIDPILSPPMLPPSRVKPRAQPAARLLSIARSPRKRTFELDIGSPVSPQRLLVTVQAEDEVRNTKGIKRRLFQSPTPTPKRGMMRGGDVTTTVVPVRGLTDDEGVTPRRRGRPRKSGTPVPTTRRKRPGTPGAKAAGTRASQSPQKEPPPSEDALEDIDATPRASGLLRRPAKRKSMTPAKDDTQPRKRGRPRKSQVTMNNMGSIAEVLQQDNASLPPIQQDFFNQGRHETGEDQRDDGAGGMEDDIWLATLSDQPSPAAQRLQTSRNNRSPPKEASPEPAPQPEPEPEPQTDPAQSEGDFNEHHEWADMHDGPEDDFDEGDYMTSPVRDVGDAQDTVAAGAEDFTEVPLAELQSIIQMNSSVMAGSRLEERREEELGDATKVIIKNTMDYLRQSRGSAAGESSVQRVEETRREHDFGFSVGPEQTSRLEPAEARKRLDFGSSVGLGQTTQLSHIEQLKEIDFNFSVGPGQTTQQSPTVPRKEFDFEFSVLPGETIRRSPAKGRRESAFNSSVGPREAKASEKAVVPRREVLGFGSSIGPIQRTGTASFEAKNKPFDPEFFSDESRQASEEPRQETEEPRQENEEPRQETEEPAQHEHYSRSRTDPDFEFSDEPPEQQQPQQFKSYKRVQARNREAEAEPEDELADDSDAWWNRVSEKPKPKRKPKSLLRDLIRKAAPQRTETGNTTQEPSPADDSNLSGEGDSFSTLPDEVLAAATPRRYREPQPEDNSIEEEPLDDTREEEPHDDKREQEAQAASQQIQPSIERPSPVNHSNPHLDTNRLLTPDETPSPIPSEAEGGDEDAGTIAPTQPTQPDVQVEMPSSPPPVARLPQHARTKSNETPADQLLDIVSTARADVNVQSLNLAPPGPQARPSLSPIVRAGRVLQLVTSDPPSPPGRDSVLRSPFRGSVGKSSQSPAPFISQPRATRSPSPQHTDTAQEQPDRPWLRGLQQIKNFVAETAKSLSPSRISGARREPEEDPFGPNPTGTPTRSGSVRNTVNRGPDIDRDATVSAPNSAAAEPVRRRAIQERPEPAQTNDFGFRRSFTYNRGQEASDRRRDRETARLPAKEPEPQPEPEPFPMDDIKAPEPEQPAQPEEDDADFWLEAGGVTPFAPRIAPPQVKTTIPEPRQRSKIPTSWRRGGSEQQKDDKENQLRQSRRSQIDEVDEVEEESSFILEQLDKRPAAPVQPTPAAARANLDGFFSSPALFPGQETPGMGLFKPPQRQPKTNLVQQQQQRERQRVRQPDNSLFAHLIELEEQEPQNVVPEVVPEKQSRFSSGPKNPDLLARVQEDDVERRDVSLKGKEKERGQRSSSTRAQEIIERRAARREDKEKEREQTTVTAPRPQDIAEQENTNWKGKEKEPEPPAVSAPRLPSPTDSQTSFGNIPQKQNFTPRKRQFGENTLFQPQAQPAKPATSATNNVLNPDNSQVDRFFQESRQLIQPQKHRRQRVRAQNAQQISSEVFSSPKTTPPRHEPNREASPGKSCLRSPLKGKTPGRLVEFTSSTLSPLAQADKRAERRKSPEKTAQSQRQRRGVGEVGSGGQASGVMNNRRQEQPEKTRVEGQEVNYPELPEPQPDAEKEKEMYDIEREGDPFSDTPHQRREREVREQQDRQAWEQRELGPPLHYTDVSKSGITSRLFEHRLHQAKARQPEQHQREETYGREETVDDEYDRGMEEQQSEPDWLAYGEQQPDQNQEEDYFLSEQEDEEPTPPLSQQDQHRYDQYQPQQARDHFSYRHQNHRQQQEYDEEYSDEEDQPQYSDHEQEQPPQPTESFFPKFSFPTLPKPSLPSLPNPLSLLPSIPSKFTSFFSSTAPVPDTQQSTTPPAGPDSEGWAIPHWELLADCLTLHRQHLLPLLPLSQQSKSLVGLVLDMGEPQEEMSIEVWHMQIVEYFKHKVLADRGEGRDWDEWKLVRRLFAVLIGEMRRRDKKGMEERRRRRGERQKERERERKRQGKGRGRWMGGIELKKWGVGRGRGGGVGGERMWLDRGVG</sequence>
<feature type="compositionally biased region" description="Polar residues" evidence="1">
    <location>
        <begin position="697"/>
        <end position="724"/>
    </location>
</feature>
<feature type="compositionally biased region" description="Basic and acidic residues" evidence="1">
    <location>
        <begin position="1069"/>
        <end position="1088"/>
    </location>
</feature>
<gene>
    <name evidence="2" type="ORF">B0T21DRAFT_278443</name>
</gene>
<evidence type="ECO:0000256" key="1">
    <source>
        <dbReference type="SAM" id="MobiDB-lite"/>
    </source>
</evidence>
<feature type="compositionally biased region" description="Pro residues" evidence="1">
    <location>
        <begin position="296"/>
        <end position="308"/>
    </location>
</feature>
<feature type="region of interest" description="Disordered" evidence="1">
    <location>
        <begin position="411"/>
        <end position="448"/>
    </location>
</feature>
<feature type="compositionally biased region" description="Basic and acidic residues" evidence="1">
    <location>
        <begin position="1656"/>
        <end position="1682"/>
    </location>
</feature>
<feature type="compositionally biased region" description="Acidic residues" evidence="1">
    <location>
        <begin position="1180"/>
        <end position="1189"/>
    </location>
</feature>
<feature type="region of interest" description="Disordered" evidence="1">
    <location>
        <begin position="1"/>
        <end position="21"/>
    </location>
</feature>
<feature type="compositionally biased region" description="Polar residues" evidence="1">
    <location>
        <begin position="1417"/>
        <end position="1426"/>
    </location>
</feature>
<evidence type="ECO:0000313" key="3">
    <source>
        <dbReference type="Proteomes" id="UP001172159"/>
    </source>
</evidence>
<feature type="compositionally biased region" description="Basic and acidic residues" evidence="1">
    <location>
        <begin position="568"/>
        <end position="623"/>
    </location>
</feature>
<name>A0AA40EY09_9PEZI</name>
<evidence type="ECO:0000313" key="2">
    <source>
        <dbReference type="EMBL" id="KAK0747619.1"/>
    </source>
</evidence>
<feature type="compositionally biased region" description="Basic and acidic residues" evidence="1">
    <location>
        <begin position="533"/>
        <end position="548"/>
    </location>
</feature>
<feature type="compositionally biased region" description="Acidic residues" evidence="1">
    <location>
        <begin position="655"/>
        <end position="666"/>
    </location>
</feature>
<feature type="compositionally biased region" description="Polar residues" evidence="1">
    <location>
        <begin position="412"/>
        <end position="423"/>
    </location>
</feature>
<organism evidence="2 3">
    <name type="scientific">Apiosordaria backusii</name>
    <dbReference type="NCBI Taxonomy" id="314023"/>
    <lineage>
        <taxon>Eukaryota</taxon>
        <taxon>Fungi</taxon>
        <taxon>Dikarya</taxon>
        <taxon>Ascomycota</taxon>
        <taxon>Pezizomycotina</taxon>
        <taxon>Sordariomycetes</taxon>
        <taxon>Sordariomycetidae</taxon>
        <taxon>Sordariales</taxon>
        <taxon>Lasiosphaeriaceae</taxon>
        <taxon>Apiosordaria</taxon>
    </lineage>
</organism>
<feature type="compositionally biased region" description="Basic and acidic residues" evidence="1">
    <location>
        <begin position="1530"/>
        <end position="1541"/>
    </location>
</feature>
<feature type="compositionally biased region" description="Basic and acidic residues" evidence="1">
    <location>
        <begin position="244"/>
        <end position="256"/>
    </location>
</feature>
<feature type="compositionally biased region" description="Polar residues" evidence="1">
    <location>
        <begin position="269"/>
        <end position="288"/>
    </location>
</feature>
<feature type="region of interest" description="Disordered" evidence="1">
    <location>
        <begin position="512"/>
        <end position="861"/>
    </location>
</feature>
<dbReference type="GO" id="GO:0003677">
    <property type="term" value="F:DNA binding"/>
    <property type="evidence" value="ECO:0007669"/>
    <property type="project" value="InterPro"/>
</dbReference>
<feature type="compositionally biased region" description="Basic and acidic residues" evidence="1">
    <location>
        <begin position="759"/>
        <end position="769"/>
    </location>
</feature>
<feature type="compositionally biased region" description="Acidic residues" evidence="1">
    <location>
        <begin position="1763"/>
        <end position="1774"/>
    </location>
</feature>
<dbReference type="SMART" id="SM00384">
    <property type="entry name" value="AT_hook"/>
    <property type="match status" value="2"/>
</dbReference>
<feature type="compositionally biased region" description="Polar residues" evidence="1">
    <location>
        <begin position="1002"/>
        <end position="1017"/>
    </location>
</feature>
<feature type="region of interest" description="Disordered" evidence="1">
    <location>
        <begin position="1827"/>
        <end position="1849"/>
    </location>
</feature>
<dbReference type="EMBL" id="JAUKTV010000001">
    <property type="protein sequence ID" value="KAK0747619.1"/>
    <property type="molecule type" value="Genomic_DNA"/>
</dbReference>
<feature type="compositionally biased region" description="Polar residues" evidence="1">
    <location>
        <begin position="1827"/>
        <end position="1842"/>
    </location>
</feature>
<feature type="compositionally biased region" description="Basic and acidic residues" evidence="1">
    <location>
        <begin position="1158"/>
        <end position="1170"/>
    </location>
</feature>
<comment type="caution">
    <text evidence="2">The sequence shown here is derived from an EMBL/GenBank/DDBJ whole genome shotgun (WGS) entry which is preliminary data.</text>
</comment>
<feature type="region of interest" description="Disordered" evidence="1">
    <location>
        <begin position="903"/>
        <end position="1444"/>
    </location>
</feature>
<proteinExistence type="predicted"/>
<keyword evidence="3" id="KW-1185">Reference proteome</keyword>
<feature type="compositionally biased region" description="Basic and acidic residues" evidence="1">
    <location>
        <begin position="424"/>
        <end position="434"/>
    </location>
</feature>
<feature type="compositionally biased region" description="Acidic residues" evidence="1">
    <location>
        <begin position="1712"/>
        <end position="1727"/>
    </location>
</feature>
<feature type="compositionally biased region" description="Basic and acidic residues" evidence="1">
    <location>
        <begin position="318"/>
        <end position="330"/>
    </location>
</feature>
<feature type="compositionally biased region" description="Polar residues" evidence="1">
    <location>
        <begin position="1433"/>
        <end position="1444"/>
    </location>
</feature>
<feature type="compositionally biased region" description="Polar residues" evidence="1">
    <location>
        <begin position="1476"/>
        <end position="1485"/>
    </location>
</feature>
<feature type="compositionally biased region" description="Basic and acidic residues" evidence="1">
    <location>
        <begin position="1336"/>
        <end position="1354"/>
    </location>
</feature>
<dbReference type="Proteomes" id="UP001172159">
    <property type="component" value="Unassembled WGS sequence"/>
</dbReference>
<feature type="compositionally biased region" description="Basic and acidic residues" evidence="1">
    <location>
        <begin position="1595"/>
        <end position="1637"/>
    </location>
</feature>
<feature type="compositionally biased region" description="Polar residues" evidence="1">
    <location>
        <begin position="1393"/>
        <end position="1410"/>
    </location>
</feature>
<feature type="compositionally biased region" description="Low complexity" evidence="1">
    <location>
        <begin position="770"/>
        <end position="782"/>
    </location>
</feature>
<dbReference type="InterPro" id="IPR017956">
    <property type="entry name" value="AT_hook_DNA-bd_motif"/>
</dbReference>
<accession>A0AA40EY09</accession>
<feature type="compositionally biased region" description="Low complexity" evidence="1">
    <location>
        <begin position="1201"/>
        <end position="1213"/>
    </location>
</feature>
<feature type="compositionally biased region" description="Acidic residues" evidence="1">
    <location>
        <begin position="746"/>
        <end position="758"/>
    </location>
</feature>
<protein>
    <submittedName>
        <fullName evidence="2">Uncharacterized protein</fullName>
    </submittedName>
</protein>
<feature type="region of interest" description="Disordered" evidence="1">
    <location>
        <begin position="1947"/>
        <end position="1975"/>
    </location>
</feature>
<feature type="compositionally biased region" description="Basic and acidic residues" evidence="1">
    <location>
        <begin position="1306"/>
        <end position="1327"/>
    </location>
</feature>
<feature type="region of interest" description="Disordered" evidence="1">
    <location>
        <begin position="83"/>
        <end position="346"/>
    </location>
</feature>